<evidence type="ECO:0000256" key="3">
    <source>
        <dbReference type="ARBA" id="ARBA00004972"/>
    </source>
</evidence>
<evidence type="ECO:0000313" key="19">
    <source>
        <dbReference type="Proteomes" id="UP000537130"/>
    </source>
</evidence>
<dbReference type="GO" id="GO:0016020">
    <property type="term" value="C:membrane"/>
    <property type="evidence" value="ECO:0007669"/>
    <property type="project" value="UniProtKB-SubCell"/>
</dbReference>
<name>A0A7W4W4D6_9GAMM</name>
<dbReference type="PANTHER" id="PTHR21266:SF32">
    <property type="entry name" value="CHOLESTEROL 7-DESATURASE NVD"/>
    <property type="match status" value="1"/>
</dbReference>
<dbReference type="EMBL" id="JACHWY010000001">
    <property type="protein sequence ID" value="MBB3046933.1"/>
    <property type="molecule type" value="Genomic_DNA"/>
</dbReference>
<comment type="subcellular location">
    <subcellularLocation>
        <location evidence="2">Membrane</location>
    </subcellularLocation>
</comment>
<evidence type="ECO:0000259" key="17">
    <source>
        <dbReference type="PROSITE" id="PS51296"/>
    </source>
</evidence>
<dbReference type="SUPFAM" id="SSF55961">
    <property type="entry name" value="Bet v1-like"/>
    <property type="match status" value="1"/>
</dbReference>
<dbReference type="PANTHER" id="PTHR21266">
    <property type="entry name" value="IRON-SULFUR DOMAIN CONTAINING PROTEIN"/>
    <property type="match status" value="1"/>
</dbReference>
<dbReference type="Gene3D" id="2.102.10.10">
    <property type="entry name" value="Rieske [2Fe-2S] iron-sulphur domain"/>
    <property type="match status" value="1"/>
</dbReference>
<dbReference type="GO" id="GO:0046872">
    <property type="term" value="F:metal ion binding"/>
    <property type="evidence" value="ECO:0007669"/>
    <property type="project" value="UniProtKB-KW"/>
</dbReference>
<evidence type="ECO:0000256" key="6">
    <source>
        <dbReference type="ARBA" id="ARBA00022723"/>
    </source>
</evidence>
<proteinExistence type="inferred from homology"/>
<organism evidence="18 19">
    <name type="scientific">Litorivivens lipolytica</name>
    <dbReference type="NCBI Taxonomy" id="1524264"/>
    <lineage>
        <taxon>Bacteria</taxon>
        <taxon>Pseudomonadati</taxon>
        <taxon>Pseudomonadota</taxon>
        <taxon>Gammaproteobacteria</taxon>
        <taxon>Litorivivens</taxon>
    </lineage>
</organism>
<dbReference type="CDD" id="cd03469">
    <property type="entry name" value="Rieske_RO_Alpha_N"/>
    <property type="match status" value="1"/>
</dbReference>
<comment type="similarity">
    <text evidence="13">Belongs to the cholesterol 7-desaturase family.</text>
</comment>
<dbReference type="SUPFAM" id="SSF50022">
    <property type="entry name" value="ISP domain"/>
    <property type="match status" value="1"/>
</dbReference>
<accession>A0A7W4W4D6</accession>
<keyword evidence="6" id="KW-0479">Metal-binding</keyword>
<evidence type="ECO:0000313" key="18">
    <source>
        <dbReference type="EMBL" id="MBB3046933.1"/>
    </source>
</evidence>
<dbReference type="Gene3D" id="3.90.380.10">
    <property type="entry name" value="Naphthalene 1,2-dioxygenase Alpha Subunit, Chain A, domain 1"/>
    <property type="match status" value="1"/>
</dbReference>
<dbReference type="GO" id="GO:0051213">
    <property type="term" value="F:dioxygenase activity"/>
    <property type="evidence" value="ECO:0007669"/>
    <property type="project" value="UniProtKB-KW"/>
</dbReference>
<dbReference type="InterPro" id="IPR017941">
    <property type="entry name" value="Rieske_2Fe-2S"/>
</dbReference>
<feature type="domain" description="Rieske" evidence="17">
    <location>
        <begin position="20"/>
        <end position="122"/>
    </location>
</feature>
<dbReference type="GO" id="GO:0005737">
    <property type="term" value="C:cytoplasm"/>
    <property type="evidence" value="ECO:0007669"/>
    <property type="project" value="TreeGrafter"/>
</dbReference>
<dbReference type="Pfam" id="PF19298">
    <property type="entry name" value="KshA_C"/>
    <property type="match status" value="1"/>
</dbReference>
<evidence type="ECO:0000256" key="8">
    <source>
        <dbReference type="ARBA" id="ARBA00023002"/>
    </source>
</evidence>
<dbReference type="RefSeq" id="WP_183409586.1">
    <property type="nucleotide sequence ID" value="NZ_JACHWY010000001.1"/>
</dbReference>
<dbReference type="GO" id="GO:0051537">
    <property type="term" value="F:2 iron, 2 sulfur cluster binding"/>
    <property type="evidence" value="ECO:0007669"/>
    <property type="project" value="UniProtKB-KW"/>
</dbReference>
<reference evidence="18 19" key="1">
    <citation type="submission" date="2020-08" db="EMBL/GenBank/DDBJ databases">
        <title>Genomic Encyclopedia of Type Strains, Phase III (KMG-III): the genomes of soil and plant-associated and newly described type strains.</title>
        <authorList>
            <person name="Whitman W."/>
        </authorList>
    </citation>
    <scope>NUCLEOTIDE SEQUENCE [LARGE SCALE GENOMIC DNA]</scope>
    <source>
        <strain evidence="18 19">CECT 8654</strain>
    </source>
</reference>
<sequence>MSQILAREKRFPFPIPFGWFHVGFEQDVSPGEIKPLRYFGRDLVMWRTASGELHLQDAYCPHLGANFGAGGEVVGEGIKCPFHHWVFNGAGKVIEIPYAKRLNEKACVRTYPLAIRHGIVMAWYHPDGADPLYELPFVAELDDPAYVKPISTAHTIKTCIQEMGENTADGAHFVSVHGHPGAAEYDNFEFRDHFMIMESTQTFPSSGGPVEGTLKSTSVGFGWAEVRYQTLIDVCMLTTNVPVDDETVIQYFHVSYKNPERDPKIDRIGAAFNKEVNRQLTDDAFIWENKRYEPSPQLCDGDGPIARYRKWAKQFYVEAQ</sequence>
<dbReference type="GO" id="GO:0170056">
    <property type="term" value="F:cholesterol 7-desaturase [NAD(P)H] activity"/>
    <property type="evidence" value="ECO:0007669"/>
    <property type="project" value="UniProtKB-EC"/>
</dbReference>
<evidence type="ECO:0000256" key="10">
    <source>
        <dbReference type="ARBA" id="ARBA00023014"/>
    </source>
</evidence>
<keyword evidence="18" id="KW-0223">Dioxygenase</keyword>
<keyword evidence="11" id="KW-0472">Membrane</keyword>
<comment type="catalytic activity">
    <reaction evidence="15">
        <text>cholesterol + NADH + O2 + H(+) = 7-dehydrocholesterol + NAD(+) + 2 H2O</text>
        <dbReference type="Rhea" id="RHEA:51644"/>
        <dbReference type="ChEBI" id="CHEBI:15377"/>
        <dbReference type="ChEBI" id="CHEBI:15378"/>
        <dbReference type="ChEBI" id="CHEBI:15379"/>
        <dbReference type="ChEBI" id="CHEBI:16113"/>
        <dbReference type="ChEBI" id="CHEBI:17759"/>
        <dbReference type="ChEBI" id="CHEBI:57540"/>
        <dbReference type="ChEBI" id="CHEBI:57945"/>
        <dbReference type="EC" id="1.14.19.21"/>
    </reaction>
    <physiologicalReaction direction="left-to-right" evidence="15">
        <dbReference type="Rhea" id="RHEA:51645"/>
    </physiologicalReaction>
</comment>
<keyword evidence="8" id="KW-0560">Oxidoreductase</keyword>
<evidence type="ECO:0000256" key="9">
    <source>
        <dbReference type="ARBA" id="ARBA00023004"/>
    </source>
</evidence>
<evidence type="ECO:0000256" key="13">
    <source>
        <dbReference type="ARBA" id="ARBA00025729"/>
    </source>
</evidence>
<keyword evidence="7" id="KW-1133">Transmembrane helix</keyword>
<dbReference type="Pfam" id="PF00355">
    <property type="entry name" value="Rieske"/>
    <property type="match status" value="1"/>
</dbReference>
<evidence type="ECO:0000256" key="4">
    <source>
        <dbReference type="ARBA" id="ARBA00022692"/>
    </source>
</evidence>
<dbReference type="InterPro" id="IPR050584">
    <property type="entry name" value="Cholesterol_7-desaturase"/>
</dbReference>
<evidence type="ECO:0000256" key="5">
    <source>
        <dbReference type="ARBA" id="ARBA00022714"/>
    </source>
</evidence>
<comment type="cofactor">
    <cofactor evidence="1">
        <name>Fe cation</name>
        <dbReference type="ChEBI" id="CHEBI:24875"/>
    </cofactor>
</comment>
<dbReference type="GO" id="GO:0008203">
    <property type="term" value="P:cholesterol metabolic process"/>
    <property type="evidence" value="ECO:0007669"/>
    <property type="project" value="InterPro"/>
</dbReference>
<gene>
    <name evidence="18" type="ORF">FHR99_001169</name>
</gene>
<evidence type="ECO:0000256" key="14">
    <source>
        <dbReference type="ARBA" id="ARBA00026095"/>
    </source>
</evidence>
<evidence type="ECO:0000256" key="2">
    <source>
        <dbReference type="ARBA" id="ARBA00004370"/>
    </source>
</evidence>
<dbReference type="Proteomes" id="UP000537130">
    <property type="component" value="Unassembled WGS sequence"/>
</dbReference>
<dbReference type="AlphaFoldDB" id="A0A7W4W4D6"/>
<dbReference type="InterPro" id="IPR036922">
    <property type="entry name" value="Rieske_2Fe-2S_sf"/>
</dbReference>
<dbReference type="InterPro" id="IPR045605">
    <property type="entry name" value="KshA-like_C"/>
</dbReference>
<keyword evidence="10" id="KW-0411">Iron-sulfur</keyword>
<evidence type="ECO:0000256" key="12">
    <source>
        <dbReference type="ARBA" id="ARBA00025712"/>
    </source>
</evidence>
<evidence type="ECO:0000256" key="15">
    <source>
        <dbReference type="ARBA" id="ARBA00047853"/>
    </source>
</evidence>
<evidence type="ECO:0000256" key="11">
    <source>
        <dbReference type="ARBA" id="ARBA00023136"/>
    </source>
</evidence>
<dbReference type="EC" id="1.14.19.21" evidence="14"/>
<evidence type="ECO:0000256" key="16">
    <source>
        <dbReference type="ARBA" id="ARBA00049548"/>
    </source>
</evidence>
<comment type="caution">
    <text evidence="18">The sequence shown here is derived from an EMBL/GenBank/DDBJ whole genome shotgun (WGS) entry which is preliminary data.</text>
</comment>
<keyword evidence="4" id="KW-0812">Transmembrane</keyword>
<dbReference type="PROSITE" id="PS51296">
    <property type="entry name" value="RIESKE"/>
    <property type="match status" value="1"/>
</dbReference>
<keyword evidence="9" id="KW-0408">Iron</keyword>
<comment type="pathway">
    <text evidence="3">Hormone biosynthesis.</text>
</comment>
<keyword evidence="5" id="KW-0001">2Fe-2S</keyword>
<comment type="pathway">
    <text evidence="12">Steroid hormone biosynthesis; dafachronic acid biosynthesis.</text>
</comment>
<comment type="catalytic activity">
    <reaction evidence="16">
        <text>cholesterol + NADPH + O2 + H(+) = 7-dehydrocholesterol + NADP(+) + 2 H2O</text>
        <dbReference type="Rhea" id="RHEA:45024"/>
        <dbReference type="ChEBI" id="CHEBI:15377"/>
        <dbReference type="ChEBI" id="CHEBI:15378"/>
        <dbReference type="ChEBI" id="CHEBI:15379"/>
        <dbReference type="ChEBI" id="CHEBI:16113"/>
        <dbReference type="ChEBI" id="CHEBI:17759"/>
        <dbReference type="ChEBI" id="CHEBI:57783"/>
        <dbReference type="ChEBI" id="CHEBI:58349"/>
        <dbReference type="EC" id="1.14.19.21"/>
    </reaction>
    <physiologicalReaction direction="left-to-right" evidence="16">
        <dbReference type="Rhea" id="RHEA:45025"/>
    </physiologicalReaction>
</comment>
<protein>
    <recommendedName>
        <fullName evidence="14">cholesterol 7-desaturase</fullName>
        <ecNumber evidence="14">1.14.19.21</ecNumber>
    </recommendedName>
</protein>
<keyword evidence="19" id="KW-1185">Reference proteome</keyword>
<evidence type="ECO:0000256" key="1">
    <source>
        <dbReference type="ARBA" id="ARBA00001962"/>
    </source>
</evidence>
<evidence type="ECO:0000256" key="7">
    <source>
        <dbReference type="ARBA" id="ARBA00022989"/>
    </source>
</evidence>